<keyword evidence="8 9" id="KW-0012">Acyltransferase</keyword>
<feature type="transmembrane region" description="Helical" evidence="10">
    <location>
        <begin position="152"/>
        <end position="173"/>
    </location>
</feature>
<feature type="transmembrane region" description="Helical" evidence="10">
    <location>
        <begin position="360"/>
        <end position="377"/>
    </location>
</feature>
<sequence length="489" mass="55787">MLFSNWEFIFLFLPICFLGYFFLIKQRLFIGSKMWLVTASLFFYSYWDASYLPLILISLACNYAIGTGLSKSYSHRKRVNRKASLIVGICFNLGLLGYYKYSNFLIDNINLITGSNFELSEIVLPLAISFFTFQQIAYLVDSYRGETSEYNLLNYTLFVTFFPQLIAGPIVHHREMMTQFESKWNLLPKTRNILLGVLTFTIGLGKKVIIADSFAVWADAGFQSASTLNSALAWATSLSYTFQLYFDFSGYCDMAIGAALLFNIKLPINFNSPYKSLDIQDFWRRWHITLGRFLRDYIYIPLGGNQKGAIHTYNNLFLTFLIGGIWHGASWMFVIWGALHGIALVIHRIWKSLGGNMPKVLAWLVTFNFVNLTWIFFRASDLNDALSIIKAMLGLNNTIYDAHAMPTEQLAWLGTNADKIAASYPVYLITCIPQYLCISIAFYILSCRNSIELTQSISKKKVILLAIVFTVSIYITVASSSSVFLYFNF</sequence>
<reference evidence="12" key="1">
    <citation type="journal article" date="2019" name="Int. J. Syst. Evol. Microbiol.">
        <title>The Global Catalogue of Microorganisms (GCM) 10K type strain sequencing project: providing services to taxonomists for standard genome sequencing and annotation.</title>
        <authorList>
            <consortium name="The Broad Institute Genomics Platform"/>
            <consortium name="The Broad Institute Genome Sequencing Center for Infectious Disease"/>
            <person name="Wu L."/>
            <person name="Ma J."/>
        </authorList>
    </citation>
    <scope>NUCLEOTIDE SEQUENCE [LARGE SCALE GENOMIC DNA]</scope>
    <source>
        <strain evidence="12">CCUG 57942</strain>
    </source>
</reference>
<comment type="similarity">
    <text evidence="2 9">Belongs to the membrane-bound acyltransferase family.</text>
</comment>
<keyword evidence="6 10" id="KW-1133">Transmembrane helix</keyword>
<comment type="subcellular location">
    <subcellularLocation>
        <location evidence="1">Cell membrane</location>
        <topology evidence="1">Multi-pass membrane protein</topology>
    </subcellularLocation>
</comment>
<dbReference type="InterPro" id="IPR051085">
    <property type="entry name" value="MB_O-acyltransferase"/>
</dbReference>
<name>A0ABW4ZBW9_9BACT</name>
<dbReference type="PIRSF" id="PIRSF500217">
    <property type="entry name" value="AlgI"/>
    <property type="match status" value="1"/>
</dbReference>
<evidence type="ECO:0000256" key="1">
    <source>
        <dbReference type="ARBA" id="ARBA00004651"/>
    </source>
</evidence>
<organism evidence="11 12">
    <name type="scientific">Rubritalea tangerina</name>
    <dbReference type="NCBI Taxonomy" id="430798"/>
    <lineage>
        <taxon>Bacteria</taxon>
        <taxon>Pseudomonadati</taxon>
        <taxon>Verrucomicrobiota</taxon>
        <taxon>Verrucomicrobiia</taxon>
        <taxon>Verrucomicrobiales</taxon>
        <taxon>Rubritaleaceae</taxon>
        <taxon>Rubritalea</taxon>
    </lineage>
</organism>
<keyword evidence="7 9" id="KW-0472">Membrane</keyword>
<evidence type="ECO:0000256" key="9">
    <source>
        <dbReference type="PIRNR" id="PIRNR016636"/>
    </source>
</evidence>
<feature type="transmembrane region" description="Helical" evidence="10">
    <location>
        <begin position="122"/>
        <end position="140"/>
    </location>
</feature>
<dbReference type="EMBL" id="JBHUJB010000046">
    <property type="protein sequence ID" value="MFD2159513.1"/>
    <property type="molecule type" value="Genomic_DNA"/>
</dbReference>
<evidence type="ECO:0000256" key="10">
    <source>
        <dbReference type="SAM" id="Phobius"/>
    </source>
</evidence>
<evidence type="ECO:0000256" key="8">
    <source>
        <dbReference type="ARBA" id="ARBA00023315"/>
    </source>
</evidence>
<keyword evidence="3 9" id="KW-1003">Cell membrane</keyword>
<evidence type="ECO:0000256" key="4">
    <source>
        <dbReference type="ARBA" id="ARBA00022679"/>
    </source>
</evidence>
<evidence type="ECO:0000256" key="7">
    <source>
        <dbReference type="ARBA" id="ARBA00023136"/>
    </source>
</evidence>
<protein>
    <submittedName>
        <fullName evidence="11">MBOAT family O-acyltransferase</fullName>
    </submittedName>
</protein>
<feature type="transmembrane region" description="Helical" evidence="10">
    <location>
        <begin position="53"/>
        <end position="71"/>
    </location>
</feature>
<dbReference type="InterPro" id="IPR028362">
    <property type="entry name" value="AlgI"/>
</dbReference>
<feature type="transmembrane region" description="Helical" evidence="10">
    <location>
        <begin position="83"/>
        <end position="102"/>
    </location>
</feature>
<feature type="transmembrane region" description="Helical" evidence="10">
    <location>
        <begin position="6"/>
        <end position="23"/>
    </location>
</feature>
<evidence type="ECO:0000256" key="3">
    <source>
        <dbReference type="ARBA" id="ARBA00022475"/>
    </source>
</evidence>
<keyword evidence="5 10" id="KW-0812">Transmembrane</keyword>
<feature type="transmembrane region" description="Helical" evidence="10">
    <location>
        <begin position="316"/>
        <end position="339"/>
    </location>
</feature>
<proteinExistence type="inferred from homology"/>
<evidence type="ECO:0000313" key="11">
    <source>
        <dbReference type="EMBL" id="MFD2159513.1"/>
    </source>
</evidence>
<dbReference type="Proteomes" id="UP001597389">
    <property type="component" value="Unassembled WGS sequence"/>
</dbReference>
<dbReference type="PANTHER" id="PTHR13285">
    <property type="entry name" value="ACYLTRANSFERASE"/>
    <property type="match status" value="1"/>
</dbReference>
<evidence type="ECO:0000256" key="6">
    <source>
        <dbReference type="ARBA" id="ARBA00022989"/>
    </source>
</evidence>
<dbReference type="PANTHER" id="PTHR13285:SF23">
    <property type="entry name" value="TEICHOIC ACID D-ALANYLTRANSFERASE"/>
    <property type="match status" value="1"/>
</dbReference>
<feature type="transmembrane region" description="Helical" evidence="10">
    <location>
        <begin position="462"/>
        <end position="487"/>
    </location>
</feature>
<keyword evidence="12" id="KW-1185">Reference proteome</keyword>
<accession>A0ABW4ZBW9</accession>
<dbReference type="RefSeq" id="WP_377086273.1">
    <property type="nucleotide sequence ID" value="NZ_JBHSJL010000014.1"/>
</dbReference>
<feature type="transmembrane region" description="Helical" evidence="10">
    <location>
        <begin position="424"/>
        <end position="446"/>
    </location>
</feature>
<evidence type="ECO:0000313" key="12">
    <source>
        <dbReference type="Proteomes" id="UP001597389"/>
    </source>
</evidence>
<dbReference type="PIRSF" id="PIRSF016636">
    <property type="entry name" value="AlgI_DltB"/>
    <property type="match status" value="1"/>
</dbReference>
<dbReference type="InterPro" id="IPR004299">
    <property type="entry name" value="MBOAT_fam"/>
</dbReference>
<evidence type="ECO:0000256" key="5">
    <source>
        <dbReference type="ARBA" id="ARBA00022692"/>
    </source>
</evidence>
<dbReference type="InterPro" id="IPR024194">
    <property type="entry name" value="Ac/AlaTfrase_AlgI/DltB"/>
</dbReference>
<comment type="caution">
    <text evidence="11">The sequence shown here is derived from an EMBL/GenBank/DDBJ whole genome shotgun (WGS) entry which is preliminary data.</text>
</comment>
<evidence type="ECO:0000256" key="2">
    <source>
        <dbReference type="ARBA" id="ARBA00010323"/>
    </source>
</evidence>
<keyword evidence="4 9" id="KW-0808">Transferase</keyword>
<dbReference type="Pfam" id="PF03062">
    <property type="entry name" value="MBOAT"/>
    <property type="match status" value="1"/>
</dbReference>
<gene>
    <name evidence="11" type="ORF">ACFSW8_11430</name>
</gene>